<feature type="compositionally biased region" description="Basic residues" evidence="1">
    <location>
        <begin position="94"/>
        <end position="103"/>
    </location>
</feature>
<feature type="compositionally biased region" description="Acidic residues" evidence="1">
    <location>
        <begin position="108"/>
        <end position="128"/>
    </location>
</feature>
<dbReference type="Proteomes" id="UP000245942">
    <property type="component" value="Unassembled WGS sequence"/>
</dbReference>
<dbReference type="RefSeq" id="XP_025347382.1">
    <property type="nucleotide sequence ID" value="XM_025489694.1"/>
</dbReference>
<name>A0A316U4P4_9BASI</name>
<dbReference type="AlphaFoldDB" id="A0A316U4P4"/>
<proteinExistence type="predicted"/>
<protein>
    <submittedName>
        <fullName evidence="2">Uncharacterized protein</fullName>
    </submittedName>
</protein>
<dbReference type="EMBL" id="KZ819328">
    <property type="protein sequence ID" value="PWN20222.1"/>
    <property type="molecule type" value="Genomic_DNA"/>
</dbReference>
<sequence length="175" mass="19978">MGKSAKFFKRPSLKEKQRREQYRSSDRHDASDDEQDQERGPSRAGQAPHSKSLKGKARNTDSHSHSSRTVTDLEELKRQAREMQATIKAEKAKMSKRSSVKGKRTADFEQDDEEEEEGAESGEEEEDPAEKPKRKRRSGRAAKRYKVPEGEARTPAEAGIDYLAQFEGKKDTRIR</sequence>
<feature type="region of interest" description="Disordered" evidence="1">
    <location>
        <begin position="1"/>
        <end position="175"/>
    </location>
</feature>
<evidence type="ECO:0000256" key="1">
    <source>
        <dbReference type="SAM" id="MobiDB-lite"/>
    </source>
</evidence>
<feature type="compositionally biased region" description="Basic residues" evidence="1">
    <location>
        <begin position="132"/>
        <end position="145"/>
    </location>
</feature>
<feature type="compositionally biased region" description="Basic residues" evidence="1">
    <location>
        <begin position="1"/>
        <end position="11"/>
    </location>
</feature>
<evidence type="ECO:0000313" key="3">
    <source>
        <dbReference type="Proteomes" id="UP000245942"/>
    </source>
</evidence>
<gene>
    <name evidence="2" type="ORF">BCV69DRAFT_203205</name>
</gene>
<dbReference type="GeneID" id="37011428"/>
<organism evidence="2 3">
    <name type="scientific">Pseudomicrostroma glucosiphilum</name>
    <dbReference type="NCBI Taxonomy" id="1684307"/>
    <lineage>
        <taxon>Eukaryota</taxon>
        <taxon>Fungi</taxon>
        <taxon>Dikarya</taxon>
        <taxon>Basidiomycota</taxon>
        <taxon>Ustilaginomycotina</taxon>
        <taxon>Exobasidiomycetes</taxon>
        <taxon>Microstromatales</taxon>
        <taxon>Microstromatales incertae sedis</taxon>
        <taxon>Pseudomicrostroma</taxon>
    </lineage>
</organism>
<evidence type="ECO:0000313" key="2">
    <source>
        <dbReference type="EMBL" id="PWN20222.1"/>
    </source>
</evidence>
<feature type="compositionally biased region" description="Basic and acidic residues" evidence="1">
    <location>
        <begin position="12"/>
        <end position="30"/>
    </location>
</feature>
<accession>A0A316U4P4</accession>
<reference evidence="2 3" key="1">
    <citation type="journal article" date="2018" name="Mol. Biol. Evol.">
        <title>Broad Genomic Sampling Reveals a Smut Pathogenic Ancestry of the Fungal Clade Ustilaginomycotina.</title>
        <authorList>
            <person name="Kijpornyongpan T."/>
            <person name="Mondo S.J."/>
            <person name="Barry K."/>
            <person name="Sandor L."/>
            <person name="Lee J."/>
            <person name="Lipzen A."/>
            <person name="Pangilinan J."/>
            <person name="LaButti K."/>
            <person name="Hainaut M."/>
            <person name="Henrissat B."/>
            <person name="Grigoriev I.V."/>
            <person name="Spatafora J.W."/>
            <person name="Aime M.C."/>
        </authorList>
    </citation>
    <scope>NUCLEOTIDE SEQUENCE [LARGE SCALE GENOMIC DNA]</scope>
    <source>
        <strain evidence="2 3">MCA 4718</strain>
    </source>
</reference>
<keyword evidence="3" id="KW-1185">Reference proteome</keyword>